<organism evidence="2">
    <name type="scientific">Chromera velia CCMP2878</name>
    <dbReference type="NCBI Taxonomy" id="1169474"/>
    <lineage>
        <taxon>Eukaryota</taxon>
        <taxon>Sar</taxon>
        <taxon>Alveolata</taxon>
        <taxon>Colpodellida</taxon>
        <taxon>Chromeraceae</taxon>
        <taxon>Chromera</taxon>
    </lineage>
</organism>
<feature type="region of interest" description="Disordered" evidence="1">
    <location>
        <begin position="444"/>
        <end position="495"/>
    </location>
</feature>
<evidence type="ECO:0000256" key="1">
    <source>
        <dbReference type="SAM" id="MobiDB-lite"/>
    </source>
</evidence>
<protein>
    <submittedName>
        <fullName evidence="2">Uncharacterized protein</fullName>
    </submittedName>
</protein>
<name>A0A0G4G1N4_9ALVE</name>
<dbReference type="PhylomeDB" id="A0A0G4G1N4"/>
<feature type="compositionally biased region" description="Basic and acidic residues" evidence="1">
    <location>
        <begin position="456"/>
        <end position="469"/>
    </location>
</feature>
<dbReference type="AlphaFoldDB" id="A0A0G4G1N4"/>
<accession>A0A0G4G1N4</accession>
<sequence>MVWSPWVRGFYLGSTVGFVMDRFIQHLYAAGRGVGGRVSGKRNASGRGYAHRFYSTLSANNGRHGLFVVTPLVVVAGSQMELRDAEMACIRSYMPKWNTVGVRRRVKGDFGWRFKSDCMDREVTGGVGGDGALRRSERLASGRRGVSICSDKLSEFLAVRRRITVAMVSRGGTAFSRAACLSAVGGFGGGGGSLPTGNGGGRGTISGPTNTAIFVFRSLLLSLLSKKRMSDNQLRALSVCENDLLSICSLFPVRGVLGAGRAVFNANVDRLYELKGWSIKKIKDTRSKTFRLPLADFPPFSRFYRHRFAVLRKGGSVFMKSAGPAVGEAWLTRQDLGFPLGCFGDSEGPLRALRDHLSWVELDKRIKDVIVQVGDIKWEIIDKQKVNAFIGALSLEQKKEYLRDHRLQRGGVKITDLNEKLTWEELEDRIKFYIFIEKLKDKHRRGRKDGRAHHPRREETAFTGRDQHHSHQHYHQGQQQREQSRGRAMSATGGWQEAAQRPLLYPALSLPNTEASPIEAPSSSSSRGEGALHLVPTDRGRKHPRSRDSVAVPLPGDDYTRVRDAGGSTARLSL</sequence>
<feature type="compositionally biased region" description="Low complexity" evidence="1">
    <location>
        <begin position="514"/>
        <end position="526"/>
    </location>
</feature>
<evidence type="ECO:0000313" key="2">
    <source>
        <dbReference type="EMBL" id="CEM21640.1"/>
    </source>
</evidence>
<gene>
    <name evidence="2" type="ORF">Cvel_19698</name>
</gene>
<proteinExistence type="predicted"/>
<reference evidence="2" key="1">
    <citation type="submission" date="2014-11" db="EMBL/GenBank/DDBJ databases">
        <authorList>
            <person name="Otto D Thomas"/>
            <person name="Naeem Raeece"/>
        </authorList>
    </citation>
    <scope>NUCLEOTIDE SEQUENCE</scope>
</reference>
<dbReference type="EMBL" id="CDMZ01000794">
    <property type="protein sequence ID" value="CEM21640.1"/>
    <property type="molecule type" value="Genomic_DNA"/>
</dbReference>
<feature type="region of interest" description="Disordered" evidence="1">
    <location>
        <begin position="514"/>
        <end position="574"/>
    </location>
</feature>
<dbReference type="VEuPathDB" id="CryptoDB:Cvel_19698"/>
<feature type="compositionally biased region" description="Basic residues" evidence="1">
    <location>
        <begin position="444"/>
        <end position="455"/>
    </location>
</feature>